<dbReference type="RefSeq" id="WP_209885615.1">
    <property type="nucleotide sequence ID" value="NZ_JAGGMR010000001.1"/>
</dbReference>
<evidence type="ECO:0000313" key="3">
    <source>
        <dbReference type="EMBL" id="MBP2188386.1"/>
    </source>
</evidence>
<evidence type="ECO:0000256" key="1">
    <source>
        <dbReference type="SAM" id="MobiDB-lite"/>
    </source>
</evidence>
<name>A0ABS4Q9L0_9NOCA</name>
<feature type="chain" id="PRO_5047487354" evidence="2">
    <location>
        <begin position="31"/>
        <end position="282"/>
    </location>
</feature>
<dbReference type="InterPro" id="IPR038656">
    <property type="entry name" value="Peptidase_G1_sf"/>
</dbReference>
<dbReference type="EMBL" id="JAGGMR010000001">
    <property type="protein sequence ID" value="MBP2188386.1"/>
    <property type="molecule type" value="Genomic_DNA"/>
</dbReference>
<feature type="signal peptide" evidence="2">
    <location>
        <begin position="1"/>
        <end position="30"/>
    </location>
</feature>
<accession>A0ABS4Q9L0</accession>
<dbReference type="Gene3D" id="2.60.120.700">
    <property type="entry name" value="Peptidase G1"/>
    <property type="match status" value="1"/>
</dbReference>
<proteinExistence type="predicted"/>
<dbReference type="SUPFAM" id="SSF49899">
    <property type="entry name" value="Concanavalin A-like lectins/glucanases"/>
    <property type="match status" value="1"/>
</dbReference>
<sequence length="282" mass="29785">MVKRSARFLLSVPLAAVLGAGLLHIPSAAAKPQVSEVYSGYSVTAPDQAPITSVTASWTQPTISCNALASLTGGLQNMIGTGSALGRTPGMLANPLGLAVTQFVPHMSFWVGLVGGEGEDMTLIQTGSAAACALGVVEYGSFFEVPSLREQKSPEAWTDPSVAPGDVMHATVSWDGADSYRLVLTNVTADWTEETTVRLPGITPKLALAVGETIPCNAPDFTPVEFTEVTADGRPFGDYEVRTWTISPCTPIEPGPLRDESFTIVQPPGVLNDTRPQRNQSR</sequence>
<gene>
    <name evidence="3" type="ORF">BJ987_001287</name>
</gene>
<evidence type="ECO:0000256" key="2">
    <source>
        <dbReference type="SAM" id="SignalP"/>
    </source>
</evidence>
<dbReference type="Pfam" id="PF01828">
    <property type="entry name" value="Peptidase_A4"/>
    <property type="match status" value="1"/>
</dbReference>
<protein>
    <submittedName>
        <fullName evidence="3">Uncharacterized protein</fullName>
    </submittedName>
</protein>
<comment type="caution">
    <text evidence="3">The sequence shown here is derived from an EMBL/GenBank/DDBJ whole genome shotgun (WGS) entry which is preliminary data.</text>
</comment>
<dbReference type="Proteomes" id="UP001519325">
    <property type="component" value="Unassembled WGS sequence"/>
</dbReference>
<organism evidence="3 4">
    <name type="scientific">Nocardia goodfellowii</name>
    <dbReference type="NCBI Taxonomy" id="882446"/>
    <lineage>
        <taxon>Bacteria</taxon>
        <taxon>Bacillati</taxon>
        <taxon>Actinomycetota</taxon>
        <taxon>Actinomycetes</taxon>
        <taxon>Mycobacteriales</taxon>
        <taxon>Nocardiaceae</taxon>
        <taxon>Nocardia</taxon>
    </lineage>
</organism>
<keyword evidence="2" id="KW-0732">Signal</keyword>
<dbReference type="InterPro" id="IPR000250">
    <property type="entry name" value="Peptidase_G1"/>
</dbReference>
<evidence type="ECO:0000313" key="4">
    <source>
        <dbReference type="Proteomes" id="UP001519325"/>
    </source>
</evidence>
<reference evidence="3 4" key="1">
    <citation type="submission" date="2021-03" db="EMBL/GenBank/DDBJ databases">
        <title>Sequencing the genomes of 1000 actinobacteria strains.</title>
        <authorList>
            <person name="Klenk H.-P."/>
        </authorList>
    </citation>
    <scope>NUCLEOTIDE SEQUENCE [LARGE SCALE GENOMIC DNA]</scope>
    <source>
        <strain evidence="3 4">DSM 45516</strain>
    </source>
</reference>
<dbReference type="InterPro" id="IPR013320">
    <property type="entry name" value="ConA-like_dom_sf"/>
</dbReference>
<feature type="region of interest" description="Disordered" evidence="1">
    <location>
        <begin position="250"/>
        <end position="282"/>
    </location>
</feature>
<keyword evidence="4" id="KW-1185">Reference proteome</keyword>